<evidence type="ECO:0000313" key="3">
    <source>
        <dbReference type="Proteomes" id="UP000014065"/>
    </source>
</evidence>
<keyword evidence="1" id="KW-0812">Transmembrane</keyword>
<dbReference type="RefSeq" id="WP_010191046.1">
    <property type="nucleotide sequence ID" value="NZ_AHJG01000113.1"/>
</dbReference>
<keyword evidence="3" id="KW-1185">Reference proteome</keyword>
<reference evidence="2 3" key="1">
    <citation type="journal article" date="2012" name="J. Bacteriol.">
        <title>Genome Sequence of "Candidatus Nitrosoarchaeum limnia" BG20, a Low-Salinity Ammonia-Oxidizing Archaeon from the San Francisco Bay Estuary.</title>
        <authorList>
            <person name="Mosier A.C."/>
            <person name="Allen E.E."/>
            <person name="Kim M."/>
            <person name="Ferriera S."/>
            <person name="Francis C.A."/>
        </authorList>
    </citation>
    <scope>NUCLEOTIDE SEQUENCE [LARGE SCALE GENOMIC DNA]</scope>
    <source>
        <strain evidence="2 3">BG20</strain>
    </source>
</reference>
<dbReference type="Proteomes" id="UP000014065">
    <property type="component" value="Unassembled WGS sequence"/>
</dbReference>
<keyword evidence="1" id="KW-0472">Membrane</keyword>
<proteinExistence type="predicted"/>
<feature type="transmembrane region" description="Helical" evidence="1">
    <location>
        <begin position="43"/>
        <end position="62"/>
    </location>
</feature>
<dbReference type="PATRIC" id="fig|859192.6.peg.768"/>
<evidence type="ECO:0000313" key="2">
    <source>
        <dbReference type="EMBL" id="EPA06031.1"/>
    </source>
</evidence>
<organism evidence="2 3">
    <name type="scientific">Candidatus Nitrosarchaeum limnium BG20</name>
    <dbReference type="NCBI Taxonomy" id="859192"/>
    <lineage>
        <taxon>Archaea</taxon>
        <taxon>Nitrososphaerota</taxon>
        <taxon>Nitrososphaeria</taxon>
        <taxon>Nitrosopumilales</taxon>
        <taxon>Nitrosopumilaceae</taxon>
        <taxon>Nitrosarchaeum</taxon>
    </lineage>
</organism>
<name>S2E9I6_9ARCH</name>
<accession>S2E9I6</accession>
<comment type="caution">
    <text evidence="2">The sequence shown here is derived from an EMBL/GenBank/DDBJ whole genome shotgun (WGS) entry which is preliminary data.</text>
</comment>
<gene>
    <name evidence="2" type="ORF">BG20_I1189</name>
</gene>
<dbReference type="OrthoDB" id="11880at2157"/>
<feature type="transmembrane region" description="Helical" evidence="1">
    <location>
        <begin position="14"/>
        <end position="37"/>
    </location>
</feature>
<dbReference type="AlphaFoldDB" id="S2E9I6"/>
<evidence type="ECO:0000256" key="1">
    <source>
        <dbReference type="SAM" id="Phobius"/>
    </source>
</evidence>
<sequence length="74" mass="7962">MTNSKSEKLTMSDIVLKGSIIAGIVTIPSIASFLIAWTVLDNLIQAAIIGAVMHFIAMGFSLKISKKLLVKRDS</sequence>
<dbReference type="EMBL" id="AHJG01000113">
    <property type="protein sequence ID" value="EPA06031.1"/>
    <property type="molecule type" value="Genomic_DNA"/>
</dbReference>
<keyword evidence="1" id="KW-1133">Transmembrane helix</keyword>
<protein>
    <submittedName>
        <fullName evidence="2">Uncharacterized protein</fullName>
    </submittedName>
</protein>